<organism evidence="1 2">
    <name type="scientific">Microdochium trichocladiopsis</name>
    <dbReference type="NCBI Taxonomy" id="1682393"/>
    <lineage>
        <taxon>Eukaryota</taxon>
        <taxon>Fungi</taxon>
        <taxon>Dikarya</taxon>
        <taxon>Ascomycota</taxon>
        <taxon>Pezizomycotina</taxon>
        <taxon>Sordariomycetes</taxon>
        <taxon>Xylariomycetidae</taxon>
        <taxon>Xylariales</taxon>
        <taxon>Microdochiaceae</taxon>
        <taxon>Microdochium</taxon>
    </lineage>
</organism>
<reference evidence="1" key="1">
    <citation type="journal article" date="2021" name="Nat. Commun.">
        <title>Genetic determinants of endophytism in the Arabidopsis root mycobiome.</title>
        <authorList>
            <person name="Mesny F."/>
            <person name="Miyauchi S."/>
            <person name="Thiergart T."/>
            <person name="Pickel B."/>
            <person name="Atanasova L."/>
            <person name="Karlsson M."/>
            <person name="Huettel B."/>
            <person name="Barry K.W."/>
            <person name="Haridas S."/>
            <person name="Chen C."/>
            <person name="Bauer D."/>
            <person name="Andreopoulos W."/>
            <person name="Pangilinan J."/>
            <person name="LaButti K."/>
            <person name="Riley R."/>
            <person name="Lipzen A."/>
            <person name="Clum A."/>
            <person name="Drula E."/>
            <person name="Henrissat B."/>
            <person name="Kohler A."/>
            <person name="Grigoriev I.V."/>
            <person name="Martin F.M."/>
            <person name="Hacquard S."/>
        </authorList>
    </citation>
    <scope>NUCLEOTIDE SEQUENCE</scope>
    <source>
        <strain evidence="1">MPI-CAGE-CH-0230</strain>
    </source>
</reference>
<evidence type="ECO:0000313" key="1">
    <source>
        <dbReference type="EMBL" id="KAH7040143.1"/>
    </source>
</evidence>
<accession>A0A9P8YHP3</accession>
<dbReference type="GeneID" id="70192660"/>
<dbReference type="RefSeq" id="XP_046018198.1">
    <property type="nucleotide sequence ID" value="XM_046163114.1"/>
</dbReference>
<gene>
    <name evidence="1" type="ORF">B0I36DRAFT_6266</name>
</gene>
<name>A0A9P8YHP3_9PEZI</name>
<comment type="caution">
    <text evidence="1">The sequence shown here is derived from an EMBL/GenBank/DDBJ whole genome shotgun (WGS) entry which is preliminary data.</text>
</comment>
<dbReference type="AlphaFoldDB" id="A0A9P8YHP3"/>
<proteinExistence type="predicted"/>
<protein>
    <submittedName>
        <fullName evidence="1">Uncharacterized protein</fullName>
    </submittedName>
</protein>
<sequence length="244" mass="27397">MSFRVVGSFLNARLCADKLLENHVMLPLIFEGLLQAYLDLYIVGDNSPWRPTAAFKPSRTLREGLDVLDLSVPSPNAVWATFQGLAAPREPKGAACHHCGDTSHSVYPDHSRPGFLARGACLKYSSRHNFYPSAYVLEKHKIVSSPEQIRIARGSRFCVDCGGLEGRSFYTHVDQTTIRNDNMRCERCYYWWCNDGQAPSAFATSKQAESFEIHTGPGFIPSFYAVCTAKRRVRYATTLHRPSL</sequence>
<dbReference type="Proteomes" id="UP000756346">
    <property type="component" value="Unassembled WGS sequence"/>
</dbReference>
<evidence type="ECO:0000313" key="2">
    <source>
        <dbReference type="Proteomes" id="UP000756346"/>
    </source>
</evidence>
<keyword evidence="2" id="KW-1185">Reference proteome</keyword>
<dbReference type="EMBL" id="JAGTJQ010000001">
    <property type="protein sequence ID" value="KAH7040143.1"/>
    <property type="molecule type" value="Genomic_DNA"/>
</dbReference>